<name>A0AAD2CVR5_9STRA</name>
<evidence type="ECO:0000313" key="4">
    <source>
        <dbReference type="Proteomes" id="UP001295423"/>
    </source>
</evidence>
<feature type="signal peptide" evidence="2">
    <location>
        <begin position="1"/>
        <end position="22"/>
    </location>
</feature>
<dbReference type="EMBL" id="CAKOGP040001557">
    <property type="protein sequence ID" value="CAJ1945879.1"/>
    <property type="molecule type" value="Genomic_DNA"/>
</dbReference>
<keyword evidence="4" id="KW-1185">Reference proteome</keyword>
<evidence type="ECO:0000256" key="2">
    <source>
        <dbReference type="SAM" id="SignalP"/>
    </source>
</evidence>
<dbReference type="AlphaFoldDB" id="A0AAD2CVR5"/>
<proteinExistence type="predicted"/>
<feature type="compositionally biased region" description="Basic and acidic residues" evidence="1">
    <location>
        <begin position="61"/>
        <end position="70"/>
    </location>
</feature>
<comment type="caution">
    <text evidence="3">The sequence shown here is derived from an EMBL/GenBank/DDBJ whole genome shotgun (WGS) entry which is preliminary data.</text>
</comment>
<accession>A0AAD2CVR5</accession>
<feature type="chain" id="PRO_5041967644" evidence="2">
    <location>
        <begin position="23"/>
        <end position="113"/>
    </location>
</feature>
<organism evidence="3 4">
    <name type="scientific">Cylindrotheca closterium</name>
    <dbReference type="NCBI Taxonomy" id="2856"/>
    <lineage>
        <taxon>Eukaryota</taxon>
        <taxon>Sar</taxon>
        <taxon>Stramenopiles</taxon>
        <taxon>Ochrophyta</taxon>
        <taxon>Bacillariophyta</taxon>
        <taxon>Bacillariophyceae</taxon>
        <taxon>Bacillariophycidae</taxon>
        <taxon>Bacillariales</taxon>
        <taxon>Bacillariaceae</taxon>
        <taxon>Cylindrotheca</taxon>
    </lineage>
</organism>
<sequence>MKQFSFLAALFITLCCASMTEARVQRATRPSARLWSQPFIRPQFFNVRQVLEKTNGDLYSHDDHHQDMKEQHRHHQQKSIESIRQPQKHHDDNACKFVSRQEIIAQPFLDCIA</sequence>
<protein>
    <submittedName>
        <fullName evidence="3">Uncharacterized protein</fullName>
    </submittedName>
</protein>
<gene>
    <name evidence="3" type="ORF">CYCCA115_LOCUS10022</name>
</gene>
<keyword evidence="2" id="KW-0732">Signal</keyword>
<evidence type="ECO:0000256" key="1">
    <source>
        <dbReference type="SAM" id="MobiDB-lite"/>
    </source>
</evidence>
<reference evidence="3" key="1">
    <citation type="submission" date="2023-08" db="EMBL/GenBank/DDBJ databases">
        <authorList>
            <person name="Audoor S."/>
            <person name="Bilcke G."/>
        </authorList>
    </citation>
    <scope>NUCLEOTIDE SEQUENCE</scope>
</reference>
<feature type="region of interest" description="Disordered" evidence="1">
    <location>
        <begin position="61"/>
        <end position="91"/>
    </location>
</feature>
<dbReference type="Proteomes" id="UP001295423">
    <property type="component" value="Unassembled WGS sequence"/>
</dbReference>
<evidence type="ECO:0000313" key="3">
    <source>
        <dbReference type="EMBL" id="CAJ1945879.1"/>
    </source>
</evidence>